<sequence length="239" mass="27076">MKMTYLENNPKGYSIEKWDSADIINTSQQFLFDQVACYSEQQFSKKLIDERKQNSKLPALVADNFMNSSEFAKIMSSESVVEFSASLLKCATKDVVIAFPHFRLDLPTHFTEDQVRLNLPWHQEAGYFLEKGNCSVNSLVVSTPVFNCTESDGALVVGPFSHTDGLAEHKSVFMDQINKRHKRVICSAPKTYEVLETLEGQSQVITFLTKHRSGINKNSGVRCTLLFRISDKNDLLHNL</sequence>
<evidence type="ECO:0000313" key="2">
    <source>
        <dbReference type="Proteomes" id="UP000070299"/>
    </source>
</evidence>
<dbReference type="Proteomes" id="UP000070299">
    <property type="component" value="Unassembled WGS sequence"/>
</dbReference>
<dbReference type="SUPFAM" id="SSF51197">
    <property type="entry name" value="Clavaminate synthase-like"/>
    <property type="match status" value="1"/>
</dbReference>
<protein>
    <recommendedName>
        <fullName evidence="3">Phytanoyl-CoA dioxygenase</fullName>
    </recommendedName>
</protein>
<dbReference type="OrthoDB" id="9791262at2"/>
<dbReference type="Gene3D" id="2.60.120.620">
    <property type="entry name" value="q2cbj1_9rhob like domain"/>
    <property type="match status" value="1"/>
</dbReference>
<name>A0A148KNN8_9ALTE</name>
<gene>
    <name evidence="1" type="ORF">AX660_20665</name>
</gene>
<organism evidence="1 2">
    <name type="scientific">Paraglaciecola hydrolytica</name>
    <dbReference type="NCBI Taxonomy" id="1799789"/>
    <lineage>
        <taxon>Bacteria</taxon>
        <taxon>Pseudomonadati</taxon>
        <taxon>Pseudomonadota</taxon>
        <taxon>Gammaproteobacteria</taxon>
        <taxon>Alteromonadales</taxon>
        <taxon>Alteromonadaceae</taxon>
        <taxon>Paraglaciecola</taxon>
    </lineage>
</organism>
<comment type="caution">
    <text evidence="1">The sequence shown here is derived from an EMBL/GenBank/DDBJ whole genome shotgun (WGS) entry which is preliminary data.</text>
</comment>
<evidence type="ECO:0000313" key="1">
    <source>
        <dbReference type="EMBL" id="KXI27922.1"/>
    </source>
</evidence>
<reference evidence="2" key="1">
    <citation type="submission" date="2016-02" db="EMBL/GenBank/DDBJ databases">
        <authorList>
            <person name="Schultz-Johansen M."/>
            <person name="Glaring M.A."/>
            <person name="Bech P.K."/>
            <person name="Stougaard P."/>
        </authorList>
    </citation>
    <scope>NUCLEOTIDE SEQUENCE [LARGE SCALE GENOMIC DNA]</scope>
    <source>
        <strain evidence="2">S66</strain>
    </source>
</reference>
<proteinExistence type="predicted"/>
<keyword evidence="2" id="KW-1185">Reference proteome</keyword>
<evidence type="ECO:0008006" key="3">
    <source>
        <dbReference type="Google" id="ProtNLM"/>
    </source>
</evidence>
<dbReference type="AlphaFoldDB" id="A0A148KNN8"/>
<dbReference type="RefSeq" id="WP_068379719.1">
    <property type="nucleotide sequence ID" value="NZ_LSNE01000009.1"/>
</dbReference>
<dbReference type="EMBL" id="LSNE01000009">
    <property type="protein sequence ID" value="KXI27922.1"/>
    <property type="molecule type" value="Genomic_DNA"/>
</dbReference>
<accession>A0A148KNN8</accession>